<keyword evidence="1" id="KW-1133">Transmembrane helix</keyword>
<dbReference type="Pfam" id="PF06541">
    <property type="entry name" value="ABC_trans_CmpB"/>
    <property type="match status" value="1"/>
</dbReference>
<gene>
    <name evidence="2" type="ORF">IAB38_00120</name>
</gene>
<dbReference type="Proteomes" id="UP000824232">
    <property type="component" value="Unassembled WGS sequence"/>
</dbReference>
<feature type="transmembrane region" description="Helical" evidence="1">
    <location>
        <begin position="149"/>
        <end position="171"/>
    </location>
</feature>
<evidence type="ECO:0000313" key="2">
    <source>
        <dbReference type="EMBL" id="HIR58434.1"/>
    </source>
</evidence>
<dbReference type="InterPro" id="IPR010540">
    <property type="entry name" value="CmpB_TMEM229"/>
</dbReference>
<feature type="transmembrane region" description="Helical" evidence="1">
    <location>
        <begin position="115"/>
        <end position="137"/>
    </location>
</feature>
<reference evidence="2" key="1">
    <citation type="submission" date="2020-10" db="EMBL/GenBank/DDBJ databases">
        <authorList>
            <person name="Gilroy R."/>
        </authorList>
    </citation>
    <scope>NUCLEOTIDE SEQUENCE</scope>
    <source>
        <strain evidence="2">CHK184-20233</strain>
    </source>
</reference>
<feature type="transmembrane region" description="Helical" evidence="1">
    <location>
        <begin position="7"/>
        <end position="24"/>
    </location>
</feature>
<accession>A0A9D1J2T2</accession>
<sequence length="172" mass="20270">MTSKKNLYYYLNNFILFSFFGFLFENIMHLITTGSLTNNPFYGPWMPIYGFGVIIMIFFTRLVFNRVKLNRPLKIIILFLAVTIILTILELAGGYLTEFIFHKSFWDYTDLKFNFGKYIALEVSLGWGIACLIFLYVLKPLTDKFIEKIPKFISIILLILIIIDFIFSFFLK</sequence>
<organism evidence="2 3">
    <name type="scientific">Candidatus Onthousia excrementipullorum</name>
    <dbReference type="NCBI Taxonomy" id="2840884"/>
    <lineage>
        <taxon>Bacteria</taxon>
        <taxon>Bacillati</taxon>
        <taxon>Bacillota</taxon>
        <taxon>Bacilli</taxon>
        <taxon>Candidatus Onthousia</taxon>
    </lineage>
</organism>
<feature type="transmembrane region" description="Helical" evidence="1">
    <location>
        <begin position="76"/>
        <end position="95"/>
    </location>
</feature>
<protein>
    <submittedName>
        <fullName evidence="2">ABC transporter permease</fullName>
    </submittedName>
</protein>
<proteinExistence type="predicted"/>
<name>A0A9D1J2T2_9FIRM</name>
<dbReference type="AlphaFoldDB" id="A0A9D1J2T2"/>
<reference evidence="2" key="2">
    <citation type="journal article" date="2021" name="PeerJ">
        <title>Extensive microbial diversity within the chicken gut microbiome revealed by metagenomics and culture.</title>
        <authorList>
            <person name="Gilroy R."/>
            <person name="Ravi A."/>
            <person name="Getino M."/>
            <person name="Pursley I."/>
            <person name="Horton D.L."/>
            <person name="Alikhan N.F."/>
            <person name="Baker D."/>
            <person name="Gharbi K."/>
            <person name="Hall N."/>
            <person name="Watson M."/>
            <person name="Adriaenssens E.M."/>
            <person name="Foster-Nyarko E."/>
            <person name="Jarju S."/>
            <person name="Secka A."/>
            <person name="Antonio M."/>
            <person name="Oren A."/>
            <person name="Chaudhuri R.R."/>
            <person name="La Ragione R."/>
            <person name="Hildebrand F."/>
            <person name="Pallen M.J."/>
        </authorList>
    </citation>
    <scope>NUCLEOTIDE SEQUENCE</scope>
    <source>
        <strain evidence="2">CHK184-20233</strain>
    </source>
</reference>
<evidence type="ECO:0000313" key="3">
    <source>
        <dbReference type="Proteomes" id="UP000824232"/>
    </source>
</evidence>
<evidence type="ECO:0000256" key="1">
    <source>
        <dbReference type="SAM" id="Phobius"/>
    </source>
</evidence>
<keyword evidence="1" id="KW-0472">Membrane</keyword>
<dbReference type="EMBL" id="DVHC01000003">
    <property type="protein sequence ID" value="HIR58434.1"/>
    <property type="molecule type" value="Genomic_DNA"/>
</dbReference>
<keyword evidence="1" id="KW-0812">Transmembrane</keyword>
<comment type="caution">
    <text evidence="2">The sequence shown here is derived from an EMBL/GenBank/DDBJ whole genome shotgun (WGS) entry which is preliminary data.</text>
</comment>
<feature type="transmembrane region" description="Helical" evidence="1">
    <location>
        <begin position="44"/>
        <end position="64"/>
    </location>
</feature>